<gene>
    <name evidence="4" type="ORF">LITE_LOCUS51581</name>
</gene>
<dbReference type="InterPro" id="IPR024626">
    <property type="entry name" value="Kri1-like_C"/>
</dbReference>
<organism evidence="4 5">
    <name type="scientific">Linum tenue</name>
    <dbReference type="NCBI Taxonomy" id="586396"/>
    <lineage>
        <taxon>Eukaryota</taxon>
        <taxon>Viridiplantae</taxon>
        <taxon>Streptophyta</taxon>
        <taxon>Embryophyta</taxon>
        <taxon>Tracheophyta</taxon>
        <taxon>Spermatophyta</taxon>
        <taxon>Magnoliopsida</taxon>
        <taxon>eudicotyledons</taxon>
        <taxon>Gunneridae</taxon>
        <taxon>Pentapetalae</taxon>
        <taxon>rosids</taxon>
        <taxon>fabids</taxon>
        <taxon>Malpighiales</taxon>
        <taxon>Linaceae</taxon>
        <taxon>Linum</taxon>
    </lineage>
</organism>
<feature type="compositionally biased region" description="Basic residues" evidence="2">
    <location>
        <begin position="611"/>
        <end position="626"/>
    </location>
</feature>
<dbReference type="Proteomes" id="UP001154282">
    <property type="component" value="Unassembled WGS sequence"/>
</dbReference>
<feature type="compositionally biased region" description="Basic and acidic residues" evidence="2">
    <location>
        <begin position="32"/>
        <end position="48"/>
    </location>
</feature>
<feature type="region of interest" description="Disordered" evidence="2">
    <location>
        <begin position="300"/>
        <end position="324"/>
    </location>
</feature>
<evidence type="ECO:0000259" key="3">
    <source>
        <dbReference type="Pfam" id="PF12936"/>
    </source>
</evidence>
<feature type="compositionally biased region" description="Basic and acidic residues" evidence="2">
    <location>
        <begin position="469"/>
        <end position="480"/>
    </location>
</feature>
<feature type="domain" description="Kri1-like C-terminal" evidence="3">
    <location>
        <begin position="495"/>
        <end position="580"/>
    </location>
</feature>
<proteinExistence type="inferred from homology"/>
<evidence type="ECO:0000313" key="5">
    <source>
        <dbReference type="Proteomes" id="UP001154282"/>
    </source>
</evidence>
<dbReference type="PANTHER" id="PTHR14490">
    <property type="entry name" value="ZINC FINGER, ZZ TYPE"/>
    <property type="match status" value="1"/>
</dbReference>
<dbReference type="Pfam" id="PF05178">
    <property type="entry name" value="Kri1"/>
    <property type="match status" value="1"/>
</dbReference>
<feature type="compositionally biased region" description="Basic and acidic residues" evidence="2">
    <location>
        <begin position="155"/>
        <end position="167"/>
    </location>
</feature>
<protein>
    <recommendedName>
        <fullName evidence="3">Kri1-like C-terminal domain-containing protein</fullName>
    </recommendedName>
</protein>
<feature type="compositionally biased region" description="Acidic residues" evidence="2">
    <location>
        <begin position="448"/>
        <end position="468"/>
    </location>
</feature>
<feature type="compositionally biased region" description="Polar residues" evidence="2">
    <location>
        <begin position="596"/>
        <end position="608"/>
    </location>
</feature>
<dbReference type="PANTHER" id="PTHR14490:SF5">
    <property type="entry name" value="PROTEIN KRI1 HOMOLOG"/>
    <property type="match status" value="1"/>
</dbReference>
<feature type="compositionally biased region" description="Basic and acidic residues" evidence="2">
    <location>
        <begin position="438"/>
        <end position="447"/>
    </location>
</feature>
<feature type="compositionally biased region" description="Acidic residues" evidence="2">
    <location>
        <begin position="102"/>
        <end position="111"/>
    </location>
</feature>
<evidence type="ECO:0000256" key="2">
    <source>
        <dbReference type="SAM" id="MobiDB-lite"/>
    </source>
</evidence>
<dbReference type="EMBL" id="CAMGYJ010000011">
    <property type="protein sequence ID" value="CAI0628268.1"/>
    <property type="molecule type" value="Genomic_DNA"/>
</dbReference>
<reference evidence="4" key="1">
    <citation type="submission" date="2022-08" db="EMBL/GenBank/DDBJ databases">
        <authorList>
            <person name="Gutierrez-Valencia J."/>
        </authorList>
    </citation>
    <scope>NUCLEOTIDE SEQUENCE</scope>
</reference>
<feature type="compositionally biased region" description="Basic and acidic residues" evidence="2">
    <location>
        <begin position="112"/>
        <end position="129"/>
    </location>
</feature>
<evidence type="ECO:0000313" key="4">
    <source>
        <dbReference type="EMBL" id="CAI0628268.1"/>
    </source>
</evidence>
<feature type="region of interest" description="Disordered" evidence="2">
    <location>
        <begin position="390"/>
        <end position="488"/>
    </location>
</feature>
<dbReference type="InterPro" id="IPR018034">
    <property type="entry name" value="Kri1"/>
</dbReference>
<comment type="similarity">
    <text evidence="1">Belongs to the KRI1 family.</text>
</comment>
<sequence length="645" mass="74621">MKLFEDDDVTAEDISNIEIDQEFARRYAHNKKREDLQRYEELKKSGRIDDDDSESDSESSDDEAADIAGANKKKDIKFFENLLKVRKQDPSLYQNVPIFSDSEGEEEGEDEEKGRDDGKVDEKQKDESKKKRKSMYLKDVVAKNLIEDGPEFDGMETREGKRGKTYNEEQEELRNQFLDAVKDAVGEDDGEGGGEFLKLKDKGNEGIGEDDEVLEAKLGEYFGPQEELDENKMFLMEFFKNKMWAEKGNNGRENGFELDDIDEIDGEEVERQEEFEGKFNFRHEENKGDRVMGHSRFVEGAIRKEENPRKGQRKRKEERMKEAEIRRKEELKHLKNLKKKEMDERLQKVMEVAGIKSGNGALDLDELEDDFDPQKYDKMMKKAFDDGYYEAEDADPGFGSAGDDDSDIEKPDFDKEDELLGLPKGWDTADNEDGFASTREKILKEKGESDDDNDDDDDVDDDEQEEGKEEGKKDEREDGGKRKKQKRKLSLLQKTKQELLDEYYKLDYEGTIGDLKTRFKYAKVNPNKYGLKTEDILLLEDQDLNQYVSVKKLAPYRESEWKVPSNQKNQYKMKVKELKNNLNIRKVSKKNHNPKVDSNNSEGSTSAGLSRKAKRRQNQAHLKLSHGRLLAYGKVQPSAKSKKKV</sequence>
<dbReference type="GO" id="GO:0000447">
    <property type="term" value="P:endonucleolytic cleavage in ITS1 to separate SSU-rRNA from 5.8S rRNA and LSU-rRNA from tricistronic rRNA transcript (SSU-rRNA, 5.8S rRNA, LSU-rRNA)"/>
    <property type="evidence" value="ECO:0007669"/>
    <property type="project" value="TreeGrafter"/>
</dbReference>
<dbReference type="AlphaFoldDB" id="A0AAV0S568"/>
<comment type="caution">
    <text evidence="4">The sequence shown here is derived from an EMBL/GenBank/DDBJ whole genome shotgun (WGS) entry which is preliminary data.</text>
</comment>
<dbReference type="Pfam" id="PF12936">
    <property type="entry name" value="Kri1_C"/>
    <property type="match status" value="1"/>
</dbReference>
<feature type="region of interest" description="Disordered" evidence="2">
    <location>
        <begin position="185"/>
        <end position="208"/>
    </location>
</feature>
<feature type="region of interest" description="Disordered" evidence="2">
    <location>
        <begin position="93"/>
        <end position="133"/>
    </location>
</feature>
<feature type="region of interest" description="Disordered" evidence="2">
    <location>
        <begin position="30"/>
        <end position="70"/>
    </location>
</feature>
<dbReference type="GO" id="GO:0005730">
    <property type="term" value="C:nucleolus"/>
    <property type="evidence" value="ECO:0007669"/>
    <property type="project" value="TreeGrafter"/>
</dbReference>
<dbReference type="GO" id="GO:0030686">
    <property type="term" value="C:90S preribosome"/>
    <property type="evidence" value="ECO:0007669"/>
    <property type="project" value="TreeGrafter"/>
</dbReference>
<keyword evidence="5" id="KW-1185">Reference proteome</keyword>
<feature type="region of interest" description="Disordered" evidence="2">
    <location>
        <begin position="586"/>
        <end position="645"/>
    </location>
</feature>
<feature type="region of interest" description="Disordered" evidence="2">
    <location>
        <begin position="148"/>
        <end position="168"/>
    </location>
</feature>
<evidence type="ECO:0000256" key="1">
    <source>
        <dbReference type="ARBA" id="ARBA00007473"/>
    </source>
</evidence>
<feature type="compositionally biased region" description="Acidic residues" evidence="2">
    <location>
        <begin position="49"/>
        <end position="65"/>
    </location>
</feature>
<name>A0AAV0S568_9ROSI</name>
<feature type="compositionally biased region" description="Basic and acidic residues" evidence="2">
    <location>
        <begin position="301"/>
        <end position="324"/>
    </location>
</feature>
<accession>A0AAV0S568</accession>